<dbReference type="GeneID" id="74302160"/>
<accession>A0A5N5USN7</accession>
<dbReference type="RefSeq" id="WP_040634543.1">
    <property type="nucleotide sequence ID" value="NZ_ANBO01000002.1"/>
</dbReference>
<comment type="caution">
    <text evidence="2">The sequence shown here is derived from an EMBL/GenBank/DDBJ whole genome shotgun (WGS) entry which is preliminary data.</text>
</comment>
<dbReference type="AlphaFoldDB" id="A0A5N5USN7"/>
<dbReference type="EMBL" id="ANBP01000055">
    <property type="protein sequence ID" value="KAB7751509.1"/>
    <property type="molecule type" value="Genomic_DNA"/>
</dbReference>
<evidence type="ECO:0000313" key="2">
    <source>
        <dbReference type="EMBL" id="KAB7751509.1"/>
    </source>
</evidence>
<evidence type="ECO:0000313" key="3">
    <source>
        <dbReference type="Proteomes" id="UP000325690"/>
    </source>
</evidence>
<evidence type="ECO:0000256" key="1">
    <source>
        <dbReference type="SAM" id="MobiDB-lite"/>
    </source>
</evidence>
<organism evidence="2 3">
    <name type="scientific">Mycolicibacterium phlei DSM 43239 = CCUG 21000</name>
    <dbReference type="NCBI Taxonomy" id="1226750"/>
    <lineage>
        <taxon>Bacteria</taxon>
        <taxon>Bacillati</taxon>
        <taxon>Actinomycetota</taxon>
        <taxon>Actinomycetes</taxon>
        <taxon>Mycobacteriales</taxon>
        <taxon>Mycobacteriaceae</taxon>
        <taxon>Mycolicibacterium</taxon>
    </lineage>
</organism>
<protein>
    <submittedName>
        <fullName evidence="2">Uncharacterized protein</fullName>
    </submittedName>
</protein>
<name>A0A5N5USN7_MYCPH</name>
<feature type="region of interest" description="Disordered" evidence="1">
    <location>
        <begin position="58"/>
        <end position="80"/>
    </location>
</feature>
<gene>
    <name evidence="2" type="ORF">MPHL21000_25280</name>
</gene>
<reference evidence="2 3" key="1">
    <citation type="submission" date="2012-10" db="EMBL/GenBank/DDBJ databases">
        <title>The draft sequence of the Mycobacterium pheli genome.</title>
        <authorList>
            <person name="Pettersson B.M.F."/>
            <person name="Das S."/>
            <person name="Dasgupta S."/>
            <person name="Bhattacharya A."/>
            <person name="Kirsebom L.A."/>
        </authorList>
    </citation>
    <scope>NUCLEOTIDE SEQUENCE [LARGE SCALE GENOMIC DNA]</scope>
    <source>
        <strain evidence="2 3">CCUG 21000</strain>
    </source>
</reference>
<sequence length="92" mass="8916">MANELNVNAAGLRASAARSDATAAELAAGTAGGGRGTTPSQAGAAAILAAAQSVRTRQSHRVSGQADDLSVSGARYDTTDDDGAAAITTVSV</sequence>
<dbReference type="Proteomes" id="UP000325690">
    <property type="component" value="Unassembled WGS sequence"/>
</dbReference>
<proteinExistence type="predicted"/>
<keyword evidence="3" id="KW-1185">Reference proteome</keyword>